<comment type="caution">
    <text evidence="2">The sequence shown here is derived from an EMBL/GenBank/DDBJ whole genome shotgun (WGS) entry which is preliminary data.</text>
</comment>
<dbReference type="Pfam" id="PF08530">
    <property type="entry name" value="PepX_C"/>
    <property type="match status" value="1"/>
</dbReference>
<protein>
    <submittedName>
        <fullName evidence="2">CocE/NonD family hydrolase C-terminal non-catalytic domain-containing protein</fullName>
    </submittedName>
</protein>
<evidence type="ECO:0000313" key="2">
    <source>
        <dbReference type="EMBL" id="MFB9631551.1"/>
    </source>
</evidence>
<dbReference type="InterPro" id="IPR008979">
    <property type="entry name" value="Galactose-bd-like_sf"/>
</dbReference>
<sequence>MDVRNRHSLTRPSPIKPGQAYTVDWRLHATDYIFPEGHRIGLVLAANDRDYITTDTAAGSITVAPARSNLTLPLVWP</sequence>
<name>A0ABV5SIP7_9ACTN</name>
<keyword evidence="2" id="KW-0378">Hydrolase</keyword>
<evidence type="ECO:0000313" key="3">
    <source>
        <dbReference type="Proteomes" id="UP001589532"/>
    </source>
</evidence>
<proteinExistence type="predicted"/>
<feature type="domain" description="Xaa-Pro dipeptidyl-peptidase C-terminal" evidence="1">
    <location>
        <begin position="1"/>
        <end position="68"/>
    </location>
</feature>
<dbReference type="InterPro" id="IPR013736">
    <property type="entry name" value="Xaa-Pro_dipept_C"/>
</dbReference>
<reference evidence="2 3" key="1">
    <citation type="submission" date="2024-09" db="EMBL/GenBank/DDBJ databases">
        <authorList>
            <person name="Sun Q."/>
            <person name="Mori K."/>
        </authorList>
    </citation>
    <scope>NUCLEOTIDE SEQUENCE [LARGE SCALE GENOMIC DNA]</scope>
    <source>
        <strain evidence="2 3">JCM 3143</strain>
    </source>
</reference>
<organism evidence="2 3">
    <name type="scientific">Nonomuraea helvata</name>
    <dbReference type="NCBI Taxonomy" id="37484"/>
    <lineage>
        <taxon>Bacteria</taxon>
        <taxon>Bacillati</taxon>
        <taxon>Actinomycetota</taxon>
        <taxon>Actinomycetes</taxon>
        <taxon>Streptosporangiales</taxon>
        <taxon>Streptosporangiaceae</taxon>
        <taxon>Nonomuraea</taxon>
    </lineage>
</organism>
<dbReference type="Gene3D" id="2.60.120.260">
    <property type="entry name" value="Galactose-binding domain-like"/>
    <property type="match status" value="1"/>
</dbReference>
<dbReference type="Proteomes" id="UP001589532">
    <property type="component" value="Unassembled WGS sequence"/>
</dbReference>
<dbReference type="EMBL" id="JBHMBW010000104">
    <property type="protein sequence ID" value="MFB9631551.1"/>
    <property type="molecule type" value="Genomic_DNA"/>
</dbReference>
<dbReference type="SUPFAM" id="SSF49785">
    <property type="entry name" value="Galactose-binding domain-like"/>
    <property type="match status" value="1"/>
</dbReference>
<evidence type="ECO:0000259" key="1">
    <source>
        <dbReference type="Pfam" id="PF08530"/>
    </source>
</evidence>
<dbReference type="RefSeq" id="WP_378521128.1">
    <property type="nucleotide sequence ID" value="NZ_BAAAXV010000009.1"/>
</dbReference>
<accession>A0ABV5SIP7</accession>
<dbReference type="GO" id="GO:0016787">
    <property type="term" value="F:hydrolase activity"/>
    <property type="evidence" value="ECO:0007669"/>
    <property type="project" value="UniProtKB-KW"/>
</dbReference>
<gene>
    <name evidence="2" type="ORF">ACFFSA_51560</name>
</gene>
<keyword evidence="3" id="KW-1185">Reference proteome</keyword>